<sequence length="142" mass="15149">MRILRVCLVLLSVYLLPGFAHAQDFIYEPKNPNFGGGNSFNYSWMLSAATAQDTNKDPNAGRAQTPTDPLADFAAGLNRQILSQLTDRFITSQFGQGGSVRAGTYQVGGYQIQVTPGSAGVVIQISDPATGNQTTVTIPNIP</sequence>
<dbReference type="InterPro" id="IPR018893">
    <property type="entry name" value="T8SS_CsgF"/>
</dbReference>
<dbReference type="Pfam" id="PF10614">
    <property type="entry name" value="CsgF"/>
    <property type="match status" value="1"/>
</dbReference>
<proteinExistence type="predicted"/>
<evidence type="ECO:0000256" key="1">
    <source>
        <dbReference type="ARBA" id="ARBA00003989"/>
    </source>
</evidence>
<dbReference type="Proteomes" id="UP000829925">
    <property type="component" value="Chromosome"/>
</dbReference>
<comment type="function">
    <text evidence="1">May be involved in the biogenesis of curli organelles.</text>
</comment>
<evidence type="ECO:0000313" key="5">
    <source>
        <dbReference type="EMBL" id="UOR03604.1"/>
    </source>
</evidence>
<feature type="signal peptide" evidence="4">
    <location>
        <begin position="1"/>
        <end position="22"/>
    </location>
</feature>
<reference evidence="5 6" key="1">
    <citation type="submission" date="2022-04" db="EMBL/GenBank/DDBJ databases">
        <title>Hymenobacter sp. isolated from the air.</title>
        <authorList>
            <person name="Won M."/>
            <person name="Lee C.-M."/>
            <person name="Woen H.-Y."/>
            <person name="Kwon S.-W."/>
        </authorList>
    </citation>
    <scope>NUCLEOTIDE SEQUENCE [LARGE SCALE GENOMIC DNA]</scope>
    <source>
        <strain evidence="6">5413 J-13</strain>
    </source>
</reference>
<evidence type="ECO:0000256" key="4">
    <source>
        <dbReference type="SAM" id="SignalP"/>
    </source>
</evidence>
<dbReference type="EMBL" id="CP095053">
    <property type="protein sequence ID" value="UOR03604.1"/>
    <property type="molecule type" value="Genomic_DNA"/>
</dbReference>
<keyword evidence="3 4" id="KW-0732">Signal</keyword>
<dbReference type="AlphaFoldDB" id="A0A8T9SRF8"/>
<gene>
    <name evidence="5" type="ORF">MUN82_11660</name>
</gene>
<evidence type="ECO:0000256" key="3">
    <source>
        <dbReference type="ARBA" id="ARBA00022729"/>
    </source>
</evidence>
<evidence type="ECO:0000313" key="6">
    <source>
        <dbReference type="Proteomes" id="UP000829925"/>
    </source>
</evidence>
<name>A0A8T9SRF8_9BACT</name>
<organism evidence="5 6">
    <name type="scientific">Hymenobacter aerilatus</name>
    <dbReference type="NCBI Taxonomy" id="2932251"/>
    <lineage>
        <taxon>Bacteria</taxon>
        <taxon>Pseudomonadati</taxon>
        <taxon>Bacteroidota</taxon>
        <taxon>Cytophagia</taxon>
        <taxon>Cytophagales</taxon>
        <taxon>Hymenobacteraceae</taxon>
        <taxon>Hymenobacter</taxon>
    </lineage>
</organism>
<dbReference type="KEGG" id="haei:MUN82_11660"/>
<keyword evidence="6" id="KW-1185">Reference proteome</keyword>
<feature type="chain" id="PRO_5035946465" description="Curli production assembly/transport component CsgF" evidence="4">
    <location>
        <begin position="23"/>
        <end position="142"/>
    </location>
</feature>
<dbReference type="RefSeq" id="WP_245090418.1">
    <property type="nucleotide sequence ID" value="NZ_CP095053.1"/>
</dbReference>
<evidence type="ECO:0000256" key="2">
    <source>
        <dbReference type="ARBA" id="ARBA00014031"/>
    </source>
</evidence>
<protein>
    <recommendedName>
        <fullName evidence="2">Curli production assembly/transport component CsgF</fullName>
    </recommendedName>
</protein>
<accession>A0A8T9SRF8</accession>